<organism evidence="1 2">
    <name type="scientific">Candidatus Electronema aureum</name>
    <dbReference type="NCBI Taxonomy" id="2005002"/>
    <lineage>
        <taxon>Bacteria</taxon>
        <taxon>Pseudomonadati</taxon>
        <taxon>Thermodesulfobacteriota</taxon>
        <taxon>Desulfobulbia</taxon>
        <taxon>Desulfobulbales</taxon>
        <taxon>Desulfobulbaceae</taxon>
        <taxon>Candidatus Electronema</taxon>
    </lineage>
</organism>
<name>A0A521G4A7_9BACT</name>
<gene>
    <name evidence="1" type="ORF">CDV28_10442</name>
</gene>
<dbReference type="Proteomes" id="UP000316238">
    <property type="component" value="Unassembled WGS sequence"/>
</dbReference>
<protein>
    <submittedName>
        <fullName evidence="1">Uncharacterized protein</fullName>
    </submittedName>
</protein>
<reference evidence="1" key="1">
    <citation type="submission" date="2017-07" db="EMBL/GenBank/DDBJ databases">
        <title>The cable genome - Insights into the physiology and evolution of filamentous bacteria capable of sulfide oxidation via long distance electron transfer.</title>
        <authorList>
            <person name="Thorup C."/>
            <person name="Bjerg J.T."/>
            <person name="Schreiber L."/>
            <person name="Nielsen L.P."/>
            <person name="Kjeldsen K.U."/>
            <person name="Boesen T."/>
            <person name="Boggild A."/>
            <person name="Meysman F."/>
            <person name="Geelhoed J."/>
            <person name="Schramm A."/>
        </authorList>
    </citation>
    <scope>NUCLEOTIDE SEQUENCE [LARGE SCALE GENOMIC DNA]</scope>
    <source>
        <strain evidence="1">GS</strain>
    </source>
</reference>
<sequence length="73" mass="8404">MTHTHRVEKVRFKAKLCLKIEFEPLKSQRYDWAGFVRERLKLGEGGYKGGGEGFPCPRVVPGRGMMLVELLLR</sequence>
<comment type="caution">
    <text evidence="1">The sequence shown here is derived from an EMBL/GenBank/DDBJ whole genome shotgun (WGS) entry which is preliminary data.</text>
</comment>
<proteinExistence type="predicted"/>
<accession>A0A521G4A7</accession>
<dbReference type="EMBL" id="NQJD01000004">
    <property type="protein sequence ID" value="TAA75701.1"/>
    <property type="molecule type" value="Genomic_DNA"/>
</dbReference>
<dbReference type="AlphaFoldDB" id="A0A521G4A7"/>
<evidence type="ECO:0000313" key="2">
    <source>
        <dbReference type="Proteomes" id="UP000316238"/>
    </source>
</evidence>
<evidence type="ECO:0000313" key="1">
    <source>
        <dbReference type="EMBL" id="TAA75701.1"/>
    </source>
</evidence>
<keyword evidence="2" id="KW-1185">Reference proteome</keyword>